<dbReference type="AlphaFoldDB" id="A0A9P9AJ49"/>
<dbReference type="Proteomes" id="UP000777438">
    <property type="component" value="Unassembled WGS sequence"/>
</dbReference>
<dbReference type="OrthoDB" id="5104139at2759"/>
<comment type="caution">
    <text evidence="2">The sequence shown here is derived from an EMBL/GenBank/DDBJ whole genome shotgun (WGS) entry which is preliminary data.</text>
</comment>
<accession>A0A9P9AJ49</accession>
<feature type="compositionally biased region" description="Low complexity" evidence="1">
    <location>
        <begin position="76"/>
        <end position="85"/>
    </location>
</feature>
<dbReference type="SUPFAM" id="SSF46689">
    <property type="entry name" value="Homeodomain-like"/>
    <property type="match status" value="1"/>
</dbReference>
<evidence type="ECO:0000313" key="3">
    <source>
        <dbReference type="Proteomes" id="UP000777438"/>
    </source>
</evidence>
<sequence length="85" mass="9732">MTSENRSFGEEISGSRQFGYGFTPEQWAAIVAEIRAGKSQRQVAKDYNTTQRAISKTKRRWDNNHNNASRPRKGRPGSSRPYRLS</sequence>
<name>A0A9P9AJ49_9HYPO</name>
<feature type="region of interest" description="Disordered" evidence="1">
    <location>
        <begin position="38"/>
        <end position="85"/>
    </location>
</feature>
<proteinExistence type="predicted"/>
<gene>
    <name evidence="2" type="ORF">B0T10DRAFT_499828</name>
</gene>
<evidence type="ECO:0000313" key="2">
    <source>
        <dbReference type="EMBL" id="KAH6872040.1"/>
    </source>
</evidence>
<feature type="non-terminal residue" evidence="2">
    <location>
        <position position="85"/>
    </location>
</feature>
<feature type="compositionally biased region" description="Polar residues" evidence="1">
    <location>
        <begin position="39"/>
        <end position="54"/>
    </location>
</feature>
<reference evidence="2 3" key="1">
    <citation type="journal article" date="2021" name="Nat. Commun.">
        <title>Genetic determinants of endophytism in the Arabidopsis root mycobiome.</title>
        <authorList>
            <person name="Mesny F."/>
            <person name="Miyauchi S."/>
            <person name="Thiergart T."/>
            <person name="Pickel B."/>
            <person name="Atanasova L."/>
            <person name="Karlsson M."/>
            <person name="Huettel B."/>
            <person name="Barry K.W."/>
            <person name="Haridas S."/>
            <person name="Chen C."/>
            <person name="Bauer D."/>
            <person name="Andreopoulos W."/>
            <person name="Pangilinan J."/>
            <person name="LaButti K."/>
            <person name="Riley R."/>
            <person name="Lipzen A."/>
            <person name="Clum A."/>
            <person name="Drula E."/>
            <person name="Henrissat B."/>
            <person name="Kohler A."/>
            <person name="Grigoriev I.V."/>
            <person name="Martin F.M."/>
            <person name="Hacquard S."/>
        </authorList>
    </citation>
    <scope>NUCLEOTIDE SEQUENCE [LARGE SCALE GENOMIC DNA]</scope>
    <source>
        <strain evidence="2 3">MPI-CAGE-CH-0241</strain>
    </source>
</reference>
<protein>
    <submittedName>
        <fullName evidence="2">Uncharacterized protein</fullName>
    </submittedName>
</protein>
<dbReference type="InterPro" id="IPR009057">
    <property type="entry name" value="Homeodomain-like_sf"/>
</dbReference>
<evidence type="ECO:0000256" key="1">
    <source>
        <dbReference type="SAM" id="MobiDB-lite"/>
    </source>
</evidence>
<dbReference type="EMBL" id="JAGPYM010000047">
    <property type="protein sequence ID" value="KAH6872040.1"/>
    <property type="molecule type" value="Genomic_DNA"/>
</dbReference>
<organism evidence="2 3">
    <name type="scientific">Thelonectria olida</name>
    <dbReference type="NCBI Taxonomy" id="1576542"/>
    <lineage>
        <taxon>Eukaryota</taxon>
        <taxon>Fungi</taxon>
        <taxon>Dikarya</taxon>
        <taxon>Ascomycota</taxon>
        <taxon>Pezizomycotina</taxon>
        <taxon>Sordariomycetes</taxon>
        <taxon>Hypocreomycetidae</taxon>
        <taxon>Hypocreales</taxon>
        <taxon>Nectriaceae</taxon>
        <taxon>Thelonectria</taxon>
    </lineage>
</organism>
<keyword evidence="3" id="KW-1185">Reference proteome</keyword>